<dbReference type="Pfam" id="PF25390">
    <property type="entry name" value="WD40_RLD"/>
    <property type="match status" value="1"/>
</dbReference>
<dbReference type="InterPro" id="IPR013783">
    <property type="entry name" value="Ig-like_fold"/>
</dbReference>
<dbReference type="InterPro" id="IPR036116">
    <property type="entry name" value="FN3_sf"/>
</dbReference>
<accession>A0A8J3DFP0</accession>
<dbReference type="PRINTS" id="PR00633">
    <property type="entry name" value="RCCNDNSATION"/>
</dbReference>
<dbReference type="RefSeq" id="WP_189512005.1">
    <property type="nucleotide sequence ID" value="NZ_BMXG01000003.1"/>
</dbReference>
<organism evidence="4 5">
    <name type="scientific">Cerasicoccus arenae</name>
    <dbReference type="NCBI Taxonomy" id="424488"/>
    <lineage>
        <taxon>Bacteria</taxon>
        <taxon>Pseudomonadati</taxon>
        <taxon>Verrucomicrobiota</taxon>
        <taxon>Opitutia</taxon>
        <taxon>Puniceicoccales</taxon>
        <taxon>Cerasicoccaceae</taxon>
        <taxon>Cerasicoccus</taxon>
    </lineage>
</organism>
<sequence length="1774" mass="189767">MNSPKHTVFKLSLFSTLIGSFLIGVGGLHAAGTLSAGNQFGGSVDADGILRTWGLNDQGQLGRGVNTTPLPAPEKIVSAAVFSGVEAGPNFMFGITTGESDNLFSWGNNSFGQLGINSTVNNNTPQSVNFPGTPKISDVAAGTDHALALDATGRLYAWGNIANGQLGLGVFQDPQPENASDTIVETPLQVGSAKWIDIAAGDQFSIAVRDDNTLWFWGAGVQSLGFSGDYLSPVQVPGSSSISWSKVEAGNQHVIALTRKGHIYTWGNNDLGQLGLANQTPRTSPTKVGTASNWVSISTGSYQSYAINSLGELYGWGMNSSEQLGINVIYTPPQPYPTNYFILSPSRIGEPGTFSAVDGGRDIPASSGTLPDGTELIGFTVMGGTYGSEGIFAVGGNVSGQLGTGSTSFSTSYIPQRTAADGLSVSITAPEVDEAIFGVNATITVSMTVSNSGSVPVTEDYTVELYLSNDDSFNVDDEQLLASLARTDTLPLDTPDEVSFTNVVIPDAEPGEYYLISRVSFLGEDVINASETTTGFTAITITRPDLTLSNLNFADGTAINFGENFTNVSLELTNSTIGIVPDGKEITIDAYLVSNLEFDPTENAIPSGAPQLIPDGQRIYSEGLNAFNAGSGATPPVSVSLDFSELNTHIPENSREYFLIVFVVNKGGTVDEESGVTENNYISQRVRIISPASVPPAIGFGNIVGEAGASIGRSDEWRFISDTLALNGDSLQSPVLAVEQTRTMSMEVYGPTFISAPWLINAGPNGKVEYTLKAANTNDILEAVTLTPYSQELNGFMPNYQTVEIVIDADSDLYEPGDYPYPWTITWKYTQDDIDPTGYARVDLEVPNFVPDANSFIFLGVPDDSSPLGDSSVVSTDGTLAAGDSAVMNLVYNFTDSALVTFWWRTNGVALQDTLTFSVDGVVRTLPTSEYNVSASSAVISGNTGWQQVAFIISPGPHTLRWTFNKRSTSVLANAFIDGLQVLQPLPDTNIFNRTNPDPALVPTFIDVPGDWVVIDDSTAPNDAAVEVTALNPIDSASFSYNTVATGPTVIYAPWQISSIGIDNTLSYTLTDGDGDPIFAPDGTTVFTEEISGNTNGYLPVNIVINADSPLYGPPAVDPGDPDYTYPWTITWTYTQNSLDVDAFARVAPTPYNFDAIPISNVDMSIETVVLTTGTYILDDANGTGRLPISVSVMNRGADFNVGDPNSTADTFIDPTNLSVHLSVDQIYGNSDDVNLGNFSQANILNNGNQLIFESELNLPFTTPAGNYYVLLRFDASAEQGEFTLANNSNTTGPGFIIVRAPNLVIRNQAGFSSTYPYRPEQTSYIEYDITNTGLGTITQGEPFSVRVVLYAIDKNSEDLISDTVVKEYAPISHSLFLPEVSAQFPEGGKSHIVHQLELPSARDILVAIGAVEAGSAEDSNEVYQNLSKMADSHYFFNIFVDINDDILESSESNQFLTSRRFNIVPAYFTGLDSESQTFILNFENYGIYSGQRAFSTYTVESNLADSSSALIPGFPNITSLLAYALGLDPTPGTTTSGQTVASTPPLYRPDYENGLFDFNIPPLGQNDYLTMTFDFNVRASDIIIEVQAGDDLLSLAPIVTLTPPYTDIYGPQSLTGFNGLLYNPRVVALEGNVSDVQSVYTARITVRDVAPYTGVNSRFMRLVVTPIADEPLAPTSLGVALSNDDSGGVELFWNGVAYDESDPTINGAFQIERSNREFSGFDLIGTVLFTGISGQATFLDSSVESERVYSYRVRAVSAGGVSDYSNTATITVP</sequence>
<evidence type="ECO:0000256" key="2">
    <source>
        <dbReference type="ARBA" id="ARBA00022737"/>
    </source>
</evidence>
<dbReference type="EMBL" id="BMXG01000003">
    <property type="protein sequence ID" value="GHB94279.1"/>
    <property type="molecule type" value="Genomic_DNA"/>
</dbReference>
<evidence type="ECO:0000313" key="5">
    <source>
        <dbReference type="Proteomes" id="UP000642829"/>
    </source>
</evidence>
<dbReference type="Gene3D" id="2.60.40.10">
    <property type="entry name" value="Immunoglobulins"/>
    <property type="match status" value="1"/>
</dbReference>
<dbReference type="SUPFAM" id="SSF50985">
    <property type="entry name" value="RCC1/BLIP-II"/>
    <property type="match status" value="1"/>
</dbReference>
<evidence type="ECO:0000313" key="4">
    <source>
        <dbReference type="EMBL" id="GHB94279.1"/>
    </source>
</evidence>
<name>A0A8J3DFP0_9BACT</name>
<proteinExistence type="predicted"/>
<protein>
    <recommendedName>
        <fullName evidence="3">Fibronectin type-III domain-containing protein</fullName>
    </recommendedName>
</protein>
<evidence type="ECO:0000256" key="1">
    <source>
        <dbReference type="ARBA" id="ARBA00022658"/>
    </source>
</evidence>
<feature type="domain" description="Fibronectin type-III" evidence="3">
    <location>
        <begin position="1674"/>
        <end position="1774"/>
    </location>
</feature>
<reference evidence="4" key="1">
    <citation type="journal article" date="2014" name="Int. J. Syst. Evol. Microbiol.">
        <title>Complete genome sequence of Corynebacterium casei LMG S-19264T (=DSM 44701T), isolated from a smear-ripened cheese.</title>
        <authorList>
            <consortium name="US DOE Joint Genome Institute (JGI-PGF)"/>
            <person name="Walter F."/>
            <person name="Albersmeier A."/>
            <person name="Kalinowski J."/>
            <person name="Ruckert C."/>
        </authorList>
    </citation>
    <scope>NUCLEOTIDE SEQUENCE</scope>
    <source>
        <strain evidence="4">KCTC 12870</strain>
    </source>
</reference>
<comment type="caution">
    <text evidence="4">The sequence shown here is derived from an EMBL/GenBank/DDBJ whole genome shotgun (WGS) entry which is preliminary data.</text>
</comment>
<keyword evidence="2" id="KW-0677">Repeat</keyword>
<dbReference type="CDD" id="cd00063">
    <property type="entry name" value="FN3"/>
    <property type="match status" value="1"/>
</dbReference>
<dbReference type="PANTHER" id="PTHR45982">
    <property type="entry name" value="REGULATOR OF CHROMOSOME CONDENSATION"/>
    <property type="match status" value="1"/>
</dbReference>
<dbReference type="PROSITE" id="PS50853">
    <property type="entry name" value="FN3"/>
    <property type="match status" value="1"/>
</dbReference>
<gene>
    <name evidence="4" type="ORF">GCM10007047_07450</name>
</gene>
<keyword evidence="5" id="KW-1185">Reference proteome</keyword>
<dbReference type="Proteomes" id="UP000642829">
    <property type="component" value="Unassembled WGS sequence"/>
</dbReference>
<dbReference type="InterPro" id="IPR003961">
    <property type="entry name" value="FN3_dom"/>
</dbReference>
<evidence type="ECO:0000259" key="3">
    <source>
        <dbReference type="PROSITE" id="PS50853"/>
    </source>
</evidence>
<dbReference type="InterPro" id="IPR051553">
    <property type="entry name" value="Ran_GTPase-activating"/>
</dbReference>
<dbReference type="PROSITE" id="PS50012">
    <property type="entry name" value="RCC1_3"/>
    <property type="match status" value="5"/>
</dbReference>
<reference evidence="4" key="2">
    <citation type="submission" date="2020-09" db="EMBL/GenBank/DDBJ databases">
        <authorList>
            <person name="Sun Q."/>
            <person name="Kim S."/>
        </authorList>
    </citation>
    <scope>NUCLEOTIDE SEQUENCE</scope>
    <source>
        <strain evidence="4">KCTC 12870</strain>
    </source>
</reference>
<dbReference type="SUPFAM" id="SSF49265">
    <property type="entry name" value="Fibronectin type III"/>
    <property type="match status" value="1"/>
</dbReference>
<dbReference type="PANTHER" id="PTHR45982:SF1">
    <property type="entry name" value="REGULATOR OF CHROMOSOME CONDENSATION"/>
    <property type="match status" value="1"/>
</dbReference>
<keyword evidence="1" id="KW-0344">Guanine-nucleotide releasing factor</keyword>
<dbReference type="InterPro" id="IPR009091">
    <property type="entry name" value="RCC1/BLIP-II"/>
</dbReference>
<dbReference type="PROSITE" id="PS00626">
    <property type="entry name" value="RCC1_2"/>
    <property type="match status" value="1"/>
</dbReference>
<dbReference type="Gene3D" id="2.130.10.30">
    <property type="entry name" value="Regulator of chromosome condensation 1/beta-lactamase-inhibitor protein II"/>
    <property type="match status" value="2"/>
</dbReference>
<dbReference type="GO" id="GO:0005085">
    <property type="term" value="F:guanyl-nucleotide exchange factor activity"/>
    <property type="evidence" value="ECO:0007669"/>
    <property type="project" value="TreeGrafter"/>
</dbReference>
<dbReference type="InterPro" id="IPR000408">
    <property type="entry name" value="Reg_chr_condens"/>
</dbReference>
<dbReference type="GO" id="GO:0005737">
    <property type="term" value="C:cytoplasm"/>
    <property type="evidence" value="ECO:0007669"/>
    <property type="project" value="TreeGrafter"/>
</dbReference>
<dbReference type="InterPro" id="IPR058923">
    <property type="entry name" value="RCC1-like_dom"/>
</dbReference>